<dbReference type="Proteomes" id="UP000320300">
    <property type="component" value="Unassembled WGS sequence"/>
</dbReference>
<dbReference type="AlphaFoldDB" id="A0A521FP41"/>
<comment type="similarity">
    <text evidence="1">Belongs to the heat shock protein 70 family.</text>
</comment>
<dbReference type="GO" id="GO:0005524">
    <property type="term" value="F:ATP binding"/>
    <property type="evidence" value="ECO:0007669"/>
    <property type="project" value="UniProtKB-KW"/>
</dbReference>
<accession>A0A521FP41</accession>
<dbReference type="GO" id="GO:0140662">
    <property type="term" value="F:ATP-dependent protein folding chaperone"/>
    <property type="evidence" value="ECO:0007669"/>
    <property type="project" value="InterPro"/>
</dbReference>
<proteinExistence type="inferred from homology"/>
<gene>
    <name evidence="4" type="ORF">SAMN06265348_11560</name>
</gene>
<keyword evidence="5" id="KW-1185">Reference proteome</keyword>
<dbReference type="SUPFAM" id="SSF100934">
    <property type="entry name" value="Heat shock protein 70kD (HSP70), C-terminal subdomain"/>
    <property type="match status" value="1"/>
</dbReference>
<dbReference type="FunFam" id="3.30.420.40:FF:000545">
    <property type="entry name" value="Endoplasmic reticulum chaperone BiP"/>
    <property type="match status" value="1"/>
</dbReference>
<sequence>MAKISINLATGTLQKAEIIAGIDLGTSNSLVAFIDPDNKPMVINDTGKGRLVPSIVHFDAAGQVRVGHEAKDLLLTAPAENQPHSPIEVSAEILKELRKRAEHALKTPVNKVVITVPAYFKDSQRQAVRDAGRLAGLEVLKIINESTAAALAYGTGLDPAQQKTIAVYDLGGGSFSISIYKIQNGKYEVRSAIGNSFPAGNDFDQAIINYWIESNRLDAAATTADHGLMQQLRLKAETAKIALGSQNLFNEKLGDIWCTLDKQTFEKLISAMVAETINSCTQALANANITLAGIDDLLLAGGSTRTPYVKEQVAAYFGKQPNDQINPDEIVALGAAIQADIMAGNRSYISLPDEDVHIDEALTPAAAQRMLDEARAEGEQLAYLAGQFIERHRFVLTSMDISGTREILDKLRAALKQDDPAIIRQFTNELNEFTRPFAARLMKN</sequence>
<dbReference type="PANTHER" id="PTHR19375">
    <property type="entry name" value="HEAT SHOCK PROTEIN 70KDA"/>
    <property type="match status" value="1"/>
</dbReference>
<name>A0A521FP41_9SPHI</name>
<evidence type="ECO:0000256" key="2">
    <source>
        <dbReference type="ARBA" id="ARBA00022741"/>
    </source>
</evidence>
<dbReference type="RefSeq" id="WP_142530870.1">
    <property type="nucleotide sequence ID" value="NZ_CBCSJO010000014.1"/>
</dbReference>
<evidence type="ECO:0000313" key="4">
    <source>
        <dbReference type="EMBL" id="SMO97932.1"/>
    </source>
</evidence>
<dbReference type="Gene3D" id="3.90.640.10">
    <property type="entry name" value="Actin, Chain A, domain 4"/>
    <property type="match status" value="1"/>
</dbReference>
<dbReference type="PRINTS" id="PR00301">
    <property type="entry name" value="HEATSHOCK70"/>
</dbReference>
<dbReference type="EMBL" id="FXTN01000015">
    <property type="protein sequence ID" value="SMO97932.1"/>
    <property type="molecule type" value="Genomic_DNA"/>
</dbReference>
<dbReference type="PROSITE" id="PS00297">
    <property type="entry name" value="HSP70_1"/>
    <property type="match status" value="1"/>
</dbReference>
<dbReference type="OrthoDB" id="9766019at2"/>
<keyword evidence="3" id="KW-0067">ATP-binding</keyword>
<keyword evidence="2" id="KW-0547">Nucleotide-binding</keyword>
<dbReference type="Gene3D" id="3.30.420.40">
    <property type="match status" value="3"/>
</dbReference>
<dbReference type="SUPFAM" id="SSF53067">
    <property type="entry name" value="Actin-like ATPase domain"/>
    <property type="match status" value="2"/>
</dbReference>
<evidence type="ECO:0000256" key="3">
    <source>
        <dbReference type="ARBA" id="ARBA00022840"/>
    </source>
</evidence>
<dbReference type="InterPro" id="IPR013126">
    <property type="entry name" value="Hsp_70_fam"/>
</dbReference>
<dbReference type="InterPro" id="IPR029048">
    <property type="entry name" value="HSP70_C_sf"/>
</dbReference>
<evidence type="ECO:0000256" key="1">
    <source>
        <dbReference type="ARBA" id="ARBA00007381"/>
    </source>
</evidence>
<reference evidence="4 5" key="1">
    <citation type="submission" date="2017-05" db="EMBL/GenBank/DDBJ databases">
        <authorList>
            <person name="Varghese N."/>
            <person name="Submissions S."/>
        </authorList>
    </citation>
    <scope>NUCLEOTIDE SEQUENCE [LARGE SCALE GENOMIC DNA]</scope>
    <source>
        <strain evidence="4 5">DSM 19036</strain>
    </source>
</reference>
<protein>
    <submittedName>
        <fullName evidence="4">Hsp70 protein</fullName>
    </submittedName>
</protein>
<organism evidence="4 5">
    <name type="scientific">Pedobacter westerhofensis</name>
    <dbReference type="NCBI Taxonomy" id="425512"/>
    <lineage>
        <taxon>Bacteria</taxon>
        <taxon>Pseudomonadati</taxon>
        <taxon>Bacteroidota</taxon>
        <taxon>Sphingobacteriia</taxon>
        <taxon>Sphingobacteriales</taxon>
        <taxon>Sphingobacteriaceae</taxon>
        <taxon>Pedobacter</taxon>
    </lineage>
</organism>
<dbReference type="InterPro" id="IPR018181">
    <property type="entry name" value="Heat_shock_70_CS"/>
</dbReference>
<evidence type="ECO:0000313" key="5">
    <source>
        <dbReference type="Proteomes" id="UP000320300"/>
    </source>
</evidence>
<dbReference type="Gene3D" id="1.20.1270.10">
    <property type="match status" value="1"/>
</dbReference>
<dbReference type="InterPro" id="IPR043129">
    <property type="entry name" value="ATPase_NBD"/>
</dbReference>
<dbReference type="Pfam" id="PF00012">
    <property type="entry name" value="HSP70"/>
    <property type="match status" value="2"/>
</dbReference>